<feature type="compositionally biased region" description="Basic and acidic residues" evidence="2">
    <location>
        <begin position="16"/>
        <end position="32"/>
    </location>
</feature>
<keyword evidence="1" id="KW-0175">Coiled coil</keyword>
<organism evidence="4 5">
    <name type="scientific">Aphanomyces euteiches</name>
    <dbReference type="NCBI Taxonomy" id="100861"/>
    <lineage>
        <taxon>Eukaryota</taxon>
        <taxon>Sar</taxon>
        <taxon>Stramenopiles</taxon>
        <taxon>Oomycota</taxon>
        <taxon>Saprolegniomycetes</taxon>
        <taxon>Saprolegniales</taxon>
        <taxon>Verrucalvaceae</taxon>
        <taxon>Aphanomyces</taxon>
    </lineage>
</organism>
<evidence type="ECO:0000313" key="4">
    <source>
        <dbReference type="EMBL" id="KAF0736538.1"/>
    </source>
</evidence>
<feature type="coiled-coil region" evidence="1">
    <location>
        <begin position="585"/>
        <end position="654"/>
    </location>
</feature>
<dbReference type="Pfam" id="PF00787">
    <property type="entry name" value="PX"/>
    <property type="match status" value="1"/>
</dbReference>
<dbReference type="InterPro" id="IPR001683">
    <property type="entry name" value="PX_dom"/>
</dbReference>
<evidence type="ECO:0000259" key="3">
    <source>
        <dbReference type="Pfam" id="PF00787"/>
    </source>
</evidence>
<dbReference type="Proteomes" id="UP000481153">
    <property type="component" value="Unassembled WGS sequence"/>
</dbReference>
<dbReference type="SUPFAM" id="SSF64268">
    <property type="entry name" value="PX domain"/>
    <property type="match status" value="1"/>
</dbReference>
<feature type="domain" description="PX" evidence="3">
    <location>
        <begin position="118"/>
        <end position="180"/>
    </location>
</feature>
<accession>A0A6G0X8Y9</accession>
<reference evidence="4 5" key="1">
    <citation type="submission" date="2019-07" db="EMBL/GenBank/DDBJ databases">
        <title>Genomics analysis of Aphanomyces spp. identifies a new class of oomycete effector associated with host adaptation.</title>
        <authorList>
            <person name="Gaulin E."/>
        </authorList>
    </citation>
    <scope>NUCLEOTIDE SEQUENCE [LARGE SCALE GENOMIC DNA]</scope>
    <source>
        <strain evidence="4 5">ATCC 201684</strain>
    </source>
</reference>
<comment type="caution">
    <text evidence="4">The sequence shown here is derived from an EMBL/GenBank/DDBJ whole genome shotgun (WGS) entry which is preliminary data.</text>
</comment>
<evidence type="ECO:0000256" key="2">
    <source>
        <dbReference type="SAM" id="MobiDB-lite"/>
    </source>
</evidence>
<dbReference type="AlphaFoldDB" id="A0A6G0X8Y9"/>
<gene>
    <name evidence="4" type="ORF">Ae201684_007548</name>
</gene>
<name>A0A6G0X8Y9_9STRA</name>
<feature type="region of interest" description="Disordered" evidence="2">
    <location>
        <begin position="1"/>
        <end position="32"/>
    </location>
</feature>
<sequence>MWESKATDANASNLPKKGEADPVKSKHDGLEKRRLVRQQTKLDEAKSNFYHESSVSMALPKPYVSQVNTKFLVVEDVVQLTTLVASQPFDVQPLGYYKSPDGFDIYVFECSLGSNDTLSNKKRWKIHRRYRHFDMFLSRMTELSPSVRYPSLSGSYLQMFRAKHCKERLVELHGWLSKTVELLQKTPSTPELLVQLCCFLFAGANTPYADFASLPAFAWANEEINIRLSGTPIYPSKVRSSIETDTGLGIRLVPSVSRMEEGGIVHRGAMVHGFLRDQYDNNVQYLRLGAKLSFLNGVPVEDEDFQTILLHLRNLARPMHLTFTYDARPRSTMSESDLERHNRLMSIGSAYSQGIGSTSSMDATELQTPMNVLGSVLNETFGRRRTETISISLVSDELDNQDDHLESWDEIGGFFMDTVTVGFFSYLSLDKPKSSKDASGIWSSPSGPMSILLTACKLRGRDAVFLSVNPQMFQPTSDTVSVTRRNKKPEMRLERGMVLTSVNNKTTFGLSFQETLRLIENASQPTSLCFRWFNEYSLFISPDIDAADQPRINRPSSVASEREAFPTEAEVACLVAAHTRMSASLQQALVENSSLRNEIKVVQESNRLLREDNEVVLAAYKILSRDSNRLITRCNDLQQALAEVTLEVQQTDKERSVAEKTVLDFESKIKNQVAIAVEASRKVLKEHEARFIEESRKSVEVAKRAADARAKRQVEEALAALRRQNNIEMQRLAEDNGEEIEFLNQQVALWKHQVEVMTENDRRDRSNDPMSSMSDDDLMFMDEEQDRRAGARLRSASRGDDNK</sequence>
<evidence type="ECO:0000256" key="1">
    <source>
        <dbReference type="SAM" id="Coils"/>
    </source>
</evidence>
<dbReference type="GO" id="GO:0035091">
    <property type="term" value="F:phosphatidylinositol binding"/>
    <property type="evidence" value="ECO:0007669"/>
    <property type="project" value="InterPro"/>
</dbReference>
<keyword evidence="5" id="KW-1185">Reference proteome</keyword>
<evidence type="ECO:0000313" key="5">
    <source>
        <dbReference type="Proteomes" id="UP000481153"/>
    </source>
</evidence>
<protein>
    <recommendedName>
        <fullName evidence="3">PX domain-containing protein</fullName>
    </recommendedName>
</protein>
<dbReference type="CDD" id="cd06093">
    <property type="entry name" value="PX_domain"/>
    <property type="match status" value="1"/>
</dbReference>
<feature type="compositionally biased region" description="Acidic residues" evidence="2">
    <location>
        <begin position="774"/>
        <end position="784"/>
    </location>
</feature>
<proteinExistence type="predicted"/>
<dbReference type="EMBL" id="VJMJ01000089">
    <property type="protein sequence ID" value="KAF0736538.1"/>
    <property type="molecule type" value="Genomic_DNA"/>
</dbReference>
<dbReference type="Gene3D" id="3.30.1520.10">
    <property type="entry name" value="Phox-like domain"/>
    <property type="match status" value="1"/>
</dbReference>
<dbReference type="InterPro" id="IPR036871">
    <property type="entry name" value="PX_dom_sf"/>
</dbReference>
<feature type="region of interest" description="Disordered" evidence="2">
    <location>
        <begin position="758"/>
        <end position="803"/>
    </location>
</feature>
<dbReference type="VEuPathDB" id="FungiDB:AeMF1_006320"/>